<keyword evidence="6" id="KW-0325">Glycoprotein</keyword>
<keyword evidence="12" id="KW-1185">Reference proteome</keyword>
<dbReference type="GeneTree" id="ENSGT00940000164506"/>
<organism evidence="11 12">
    <name type="scientific">Paramormyrops kingsleyae</name>
    <dbReference type="NCBI Taxonomy" id="1676925"/>
    <lineage>
        <taxon>Eukaryota</taxon>
        <taxon>Metazoa</taxon>
        <taxon>Chordata</taxon>
        <taxon>Craniata</taxon>
        <taxon>Vertebrata</taxon>
        <taxon>Euteleostomi</taxon>
        <taxon>Actinopterygii</taxon>
        <taxon>Neopterygii</taxon>
        <taxon>Teleostei</taxon>
        <taxon>Osteoglossocephala</taxon>
        <taxon>Osteoglossomorpha</taxon>
        <taxon>Osteoglossiformes</taxon>
        <taxon>Mormyridae</taxon>
        <taxon>Paramormyrops</taxon>
    </lineage>
</organism>
<evidence type="ECO:0000256" key="3">
    <source>
        <dbReference type="ARBA" id="ARBA00022692"/>
    </source>
</evidence>
<dbReference type="SUPFAM" id="SSF48652">
    <property type="entry name" value="Tetraspanin"/>
    <property type="match status" value="1"/>
</dbReference>
<evidence type="ECO:0000256" key="4">
    <source>
        <dbReference type="ARBA" id="ARBA00022989"/>
    </source>
</evidence>
<dbReference type="PRINTS" id="PR00259">
    <property type="entry name" value="TMFOUR"/>
</dbReference>
<dbReference type="CDD" id="cd03156">
    <property type="entry name" value="uroplakin_I_like_LEL"/>
    <property type="match status" value="1"/>
</dbReference>
<proteinExistence type="inferred from homology"/>
<keyword evidence="5 10" id="KW-0472">Membrane</keyword>
<sequence length="244" mass="26549">MCCSDFLRVVMVAFNGIIFLAGAAILGVGIWVKVDSGSLLKILDQVDNMPVELNQIFYVGYLLIAVGSVLVLLGFLGCCGAIKKSPCMLLTFFVIVLLVFIAEVSGAIVVLVFKPLVDTLIEKIGTEAVQKIKTDYGKNPNLTELWNDTMDGLNCCGFHNYTDFTDSPFYNNSRHTYPQTCCKGSPCNLQSASTSQVNGCYFELVKLIENNAVILGAVALGIAALEIAAMVVSMQLYRKSLHEH</sequence>
<protein>
    <recommendedName>
        <fullName evidence="10">Tetraspanin</fullName>
    </recommendedName>
</protein>
<keyword evidence="4 10" id="KW-1133">Transmembrane helix</keyword>
<keyword evidence="9" id="KW-1015">Disulfide bond</keyword>
<evidence type="ECO:0000256" key="6">
    <source>
        <dbReference type="ARBA" id="ARBA00023180"/>
    </source>
</evidence>
<evidence type="ECO:0000256" key="7">
    <source>
        <dbReference type="ARBA" id="ARBA00046464"/>
    </source>
</evidence>
<dbReference type="GO" id="GO:0005886">
    <property type="term" value="C:plasma membrane"/>
    <property type="evidence" value="ECO:0007669"/>
    <property type="project" value="TreeGrafter"/>
</dbReference>
<evidence type="ECO:0000256" key="5">
    <source>
        <dbReference type="ARBA" id="ARBA00023136"/>
    </source>
</evidence>
<comment type="subunit">
    <text evidence="7">Interacts with SLC19A2. Interacts with NTRK1/TRKA.</text>
</comment>
<dbReference type="Pfam" id="PF00335">
    <property type="entry name" value="Tetraspanin"/>
    <property type="match status" value="1"/>
</dbReference>
<accession>A0A3B3S7P0</accession>
<dbReference type="InterPro" id="IPR000301">
    <property type="entry name" value="Tetraspanin_animals"/>
</dbReference>
<comment type="function">
    <text evidence="8">Structural component of specialized membrane microdomains known as tetraspanin-enriched microdomains (TERMs), which act as platforms for receptor clustering and signaling. Participates thereby in diverse biological functions such as cell signal transduction, adhesion, migration and protein trafficking. Regulates neuronal differentiation in response to NGF by facilitating NGF-mediated activation of NTRK1/TRKA receptor tyrosine kinase and subsequent downstream signaling pathways. Plays a role in the inhibition of TNFalpha-induced apoptosis. Mechanistically, inhibits the NF-kappa-B signaling pathway by blocking phosphorylation of CHUK. Also promotes the stability of the thiamine transporter 1/SLC19A2 in intestinal epithelial cells leading to an increase of thiamine uptake process.</text>
</comment>
<dbReference type="RefSeq" id="XP_023647561.1">
    <property type="nucleotide sequence ID" value="XM_023791793.1"/>
</dbReference>
<evidence type="ECO:0000256" key="2">
    <source>
        <dbReference type="ARBA" id="ARBA00006840"/>
    </source>
</evidence>
<feature type="disulfide bond" evidence="9">
    <location>
        <begin position="156"/>
        <end position="182"/>
    </location>
</feature>
<dbReference type="Proteomes" id="UP000261540">
    <property type="component" value="Unplaced"/>
</dbReference>
<dbReference type="PANTHER" id="PTHR19282">
    <property type="entry name" value="TETRASPANIN"/>
    <property type="match status" value="1"/>
</dbReference>
<dbReference type="InterPro" id="IPR018499">
    <property type="entry name" value="Tetraspanin/Peripherin"/>
</dbReference>
<keyword evidence="3 10" id="KW-0812">Transmembrane</keyword>
<name>A0A3B3S7P0_9TELE</name>
<evidence type="ECO:0000313" key="12">
    <source>
        <dbReference type="Proteomes" id="UP000261540"/>
    </source>
</evidence>
<dbReference type="PIRSF" id="PIRSF002419">
    <property type="entry name" value="Tetraspanin"/>
    <property type="match status" value="1"/>
</dbReference>
<dbReference type="AlphaFoldDB" id="A0A3B3S7P0"/>
<feature type="transmembrane region" description="Helical" evidence="10">
    <location>
        <begin position="12"/>
        <end position="32"/>
    </location>
</feature>
<evidence type="ECO:0000256" key="1">
    <source>
        <dbReference type="ARBA" id="ARBA00004127"/>
    </source>
</evidence>
<evidence type="ECO:0000256" key="8">
    <source>
        <dbReference type="ARBA" id="ARBA00054958"/>
    </source>
</evidence>
<comment type="similarity">
    <text evidence="2 10">Belongs to the tetraspanin (TM4SF) family.</text>
</comment>
<dbReference type="GeneID" id="111833495"/>
<evidence type="ECO:0000313" key="11">
    <source>
        <dbReference type="Ensembl" id="ENSPKIP00000026772.1"/>
    </source>
</evidence>
<dbReference type="Gene3D" id="1.10.1450.10">
    <property type="entry name" value="Tetraspanin"/>
    <property type="match status" value="1"/>
</dbReference>
<evidence type="ECO:0000256" key="10">
    <source>
        <dbReference type="RuleBase" id="RU361218"/>
    </source>
</evidence>
<feature type="transmembrane region" description="Helical" evidence="10">
    <location>
        <begin position="89"/>
        <end position="113"/>
    </location>
</feature>
<dbReference type="GO" id="GO:0012505">
    <property type="term" value="C:endomembrane system"/>
    <property type="evidence" value="ECO:0007669"/>
    <property type="project" value="UniProtKB-SubCell"/>
</dbReference>
<dbReference type="InterPro" id="IPR008952">
    <property type="entry name" value="Tetraspanin_EC2_sf"/>
</dbReference>
<comment type="subcellular location">
    <subcellularLocation>
        <location evidence="1">Endomembrane system</location>
        <topology evidence="1">Multi-pass membrane protein</topology>
    </subcellularLocation>
    <subcellularLocation>
        <location evidence="10">Membrane</location>
        <topology evidence="10">Multi-pass membrane protein</topology>
    </subcellularLocation>
</comment>
<feature type="transmembrane region" description="Helical" evidence="10">
    <location>
        <begin position="212"/>
        <end position="232"/>
    </location>
</feature>
<reference evidence="11" key="2">
    <citation type="submission" date="2025-09" db="UniProtKB">
        <authorList>
            <consortium name="Ensembl"/>
        </authorList>
    </citation>
    <scope>IDENTIFICATION</scope>
</reference>
<evidence type="ECO:0000256" key="9">
    <source>
        <dbReference type="PIRSR" id="PIRSR002419-1"/>
    </source>
</evidence>
<dbReference type="Ensembl" id="ENSPKIT00000007532.1">
    <property type="protein sequence ID" value="ENSPKIP00000026772.1"/>
    <property type="gene ID" value="ENSPKIG00000009117.1"/>
</dbReference>
<reference evidence="11" key="1">
    <citation type="submission" date="2025-08" db="UniProtKB">
        <authorList>
            <consortium name="Ensembl"/>
        </authorList>
    </citation>
    <scope>IDENTIFICATION</scope>
</reference>
<dbReference type="PANTHER" id="PTHR19282:SF216">
    <property type="entry name" value="TETRASPANIN-1"/>
    <property type="match status" value="1"/>
</dbReference>
<feature type="transmembrane region" description="Helical" evidence="10">
    <location>
        <begin position="56"/>
        <end position="82"/>
    </location>
</feature>